<dbReference type="RefSeq" id="WP_052467303.1">
    <property type="nucleotide sequence ID" value="NZ_AP014680.1"/>
</dbReference>
<dbReference type="Proteomes" id="UP000031620">
    <property type="component" value="Chromosome"/>
</dbReference>
<proteinExistence type="predicted"/>
<protein>
    <recommendedName>
        <fullName evidence="3">Acetyl-CoA carboxylase</fullName>
    </recommendedName>
</protein>
<dbReference type="STRING" id="1291742.LOOC260_110060"/>
<dbReference type="HOGENOM" id="CLU_172483_0_0_9"/>
<organism evidence="1 2">
    <name type="scientific">Paucilactobacillus hokkaidonensis JCM 18461</name>
    <dbReference type="NCBI Taxonomy" id="1291742"/>
    <lineage>
        <taxon>Bacteria</taxon>
        <taxon>Bacillati</taxon>
        <taxon>Bacillota</taxon>
        <taxon>Bacilli</taxon>
        <taxon>Lactobacillales</taxon>
        <taxon>Lactobacillaceae</taxon>
        <taxon>Paucilactobacillus</taxon>
    </lineage>
</organism>
<evidence type="ECO:0008006" key="3">
    <source>
        <dbReference type="Google" id="ProtNLM"/>
    </source>
</evidence>
<accession>A0A0A1GU87</accession>
<evidence type="ECO:0000313" key="1">
    <source>
        <dbReference type="EMBL" id="BAP85545.1"/>
    </source>
</evidence>
<name>A0A0A1GU87_9LACO</name>
<reference evidence="1 2" key="1">
    <citation type="submission" date="2014-11" db="EMBL/GenBank/DDBJ databases">
        <title>Complete genome sequence and analysis of Lactobacillus hokkaidonensis LOOC260T.</title>
        <authorList>
            <person name="Tanizawa Y."/>
            <person name="Tohno M."/>
            <person name="Kaminuma E."/>
            <person name="Nakamura Y."/>
            <person name="Arita M."/>
        </authorList>
    </citation>
    <scope>NUCLEOTIDE SEQUENCE [LARGE SCALE GENOMIC DNA]</scope>
    <source>
        <strain evidence="1 2">LOOC260</strain>
    </source>
</reference>
<evidence type="ECO:0000313" key="2">
    <source>
        <dbReference type="Proteomes" id="UP000031620"/>
    </source>
</evidence>
<sequence length="124" mass="14940">METPKQAVDVIMPRIQKNFKRLNRHQYWLSIVNNPYDEKYSFFIYDKVPRDRTRSTPLHDLKSYDIEYLEEVVKLLTQQTKLSIVYTGFTGLRWHSNDRLIQHSKIQGEDVRSEYDSIFKKPTN</sequence>
<dbReference type="KEGG" id="lho:LOOC260_110060"/>
<dbReference type="EMBL" id="AP014680">
    <property type="protein sequence ID" value="BAP85545.1"/>
    <property type="molecule type" value="Genomic_DNA"/>
</dbReference>
<dbReference type="AlphaFoldDB" id="A0A0A1GU87"/>
<gene>
    <name evidence="1" type="ORF">LOOC260_110060</name>
</gene>